<comment type="similarity">
    <text evidence="3">Belongs to the NEMF family.</text>
</comment>
<dbReference type="GO" id="GO:0005634">
    <property type="term" value="C:nucleus"/>
    <property type="evidence" value="ECO:0007669"/>
    <property type="project" value="UniProtKB-SubCell"/>
</dbReference>
<feature type="compositionally biased region" description="Basic and acidic residues" evidence="8">
    <location>
        <begin position="784"/>
        <end position="816"/>
    </location>
</feature>
<keyword evidence="6" id="KW-0539">Nucleus</keyword>
<feature type="domain" description="NFACT protein C-terminal" evidence="10">
    <location>
        <begin position="853"/>
        <end position="945"/>
    </location>
</feature>
<keyword evidence="11" id="KW-1185">Reference proteome</keyword>
<keyword evidence="4" id="KW-0963">Cytoplasm</keyword>
<dbReference type="GO" id="GO:0000049">
    <property type="term" value="F:tRNA binding"/>
    <property type="evidence" value="ECO:0007669"/>
    <property type="project" value="TreeGrafter"/>
</dbReference>
<dbReference type="FunFam" id="2.30.310.10:FF:000001">
    <property type="entry name" value="Nuclear export mediator factor Nemf"/>
    <property type="match status" value="1"/>
</dbReference>
<dbReference type="PANTHER" id="PTHR15239:SF6">
    <property type="entry name" value="RIBOSOME QUALITY CONTROL COMPLEX SUBUNIT NEMF"/>
    <property type="match status" value="1"/>
</dbReference>
<dbReference type="GO" id="GO:0072344">
    <property type="term" value="P:rescue of stalled ribosome"/>
    <property type="evidence" value="ECO:0007669"/>
    <property type="project" value="TreeGrafter"/>
</dbReference>
<evidence type="ECO:0000256" key="5">
    <source>
        <dbReference type="ARBA" id="ARBA00023054"/>
    </source>
</evidence>
<dbReference type="GO" id="GO:0005737">
    <property type="term" value="C:cytoplasm"/>
    <property type="evidence" value="ECO:0007669"/>
    <property type="project" value="UniProtKB-SubCell"/>
</dbReference>
<protein>
    <submittedName>
        <fullName evidence="12">NFACT-R_1 domain-containing protein</fullName>
    </submittedName>
</protein>
<evidence type="ECO:0000256" key="7">
    <source>
        <dbReference type="SAM" id="Coils"/>
    </source>
</evidence>
<evidence type="ECO:0000256" key="8">
    <source>
        <dbReference type="SAM" id="MobiDB-lite"/>
    </source>
</evidence>
<name>A0A0N5AWI4_9BILA</name>
<evidence type="ECO:0000256" key="3">
    <source>
        <dbReference type="ARBA" id="ARBA00008318"/>
    </source>
</evidence>
<evidence type="ECO:0000256" key="1">
    <source>
        <dbReference type="ARBA" id="ARBA00004123"/>
    </source>
</evidence>
<dbReference type="GO" id="GO:1990116">
    <property type="term" value="P:ribosome-associated ubiquitin-dependent protein catabolic process"/>
    <property type="evidence" value="ECO:0007669"/>
    <property type="project" value="TreeGrafter"/>
</dbReference>
<feature type="region of interest" description="Disordered" evidence="8">
    <location>
        <begin position="714"/>
        <end position="839"/>
    </location>
</feature>
<evidence type="ECO:0000259" key="9">
    <source>
        <dbReference type="Pfam" id="PF05670"/>
    </source>
</evidence>
<evidence type="ECO:0000256" key="6">
    <source>
        <dbReference type="ARBA" id="ARBA00023242"/>
    </source>
</evidence>
<evidence type="ECO:0000313" key="11">
    <source>
        <dbReference type="Proteomes" id="UP000046393"/>
    </source>
</evidence>
<keyword evidence="5 7" id="KW-0175">Coiled coil</keyword>
<dbReference type="Pfam" id="PF11923">
    <property type="entry name" value="NFACT-C"/>
    <property type="match status" value="1"/>
</dbReference>
<dbReference type="GO" id="GO:0043023">
    <property type="term" value="F:ribosomal large subunit binding"/>
    <property type="evidence" value="ECO:0007669"/>
    <property type="project" value="TreeGrafter"/>
</dbReference>
<dbReference type="STRING" id="451379.A0A0N5AWI4"/>
<feature type="domain" description="NFACT RNA-binding" evidence="9">
    <location>
        <begin position="478"/>
        <end position="589"/>
    </location>
</feature>
<feature type="coiled-coil region" evidence="7">
    <location>
        <begin position="290"/>
        <end position="327"/>
    </location>
</feature>
<reference evidence="12" key="1">
    <citation type="submission" date="2017-02" db="UniProtKB">
        <authorList>
            <consortium name="WormBaseParasite"/>
        </authorList>
    </citation>
    <scope>IDENTIFICATION</scope>
</reference>
<dbReference type="GO" id="GO:1990112">
    <property type="term" value="C:RQC complex"/>
    <property type="evidence" value="ECO:0007669"/>
    <property type="project" value="TreeGrafter"/>
</dbReference>
<dbReference type="AlphaFoldDB" id="A0A0N5AWI4"/>
<evidence type="ECO:0000259" key="10">
    <source>
        <dbReference type="Pfam" id="PF11923"/>
    </source>
</evidence>
<dbReference type="PANTHER" id="PTHR15239">
    <property type="entry name" value="NUCLEAR EXPORT MEDIATOR FACTOR NEMF"/>
    <property type="match status" value="1"/>
</dbReference>
<dbReference type="InterPro" id="IPR051608">
    <property type="entry name" value="RQC_Subunit_NEMF"/>
</dbReference>
<dbReference type="InterPro" id="IPR008532">
    <property type="entry name" value="NFACT_RNA-bd"/>
</dbReference>
<feature type="compositionally biased region" description="Basic residues" evidence="8">
    <location>
        <begin position="747"/>
        <end position="764"/>
    </location>
</feature>
<feature type="compositionally biased region" description="Polar residues" evidence="8">
    <location>
        <begin position="821"/>
        <end position="839"/>
    </location>
</feature>
<evidence type="ECO:0000313" key="12">
    <source>
        <dbReference type="WBParaSite" id="SMUV_0000928401-mRNA-1"/>
    </source>
</evidence>
<comment type="subcellular location">
    <subcellularLocation>
        <location evidence="2">Cytoplasm</location>
    </subcellularLocation>
    <subcellularLocation>
        <location evidence="1">Nucleus</location>
    </subcellularLocation>
</comment>
<dbReference type="Pfam" id="PF05833">
    <property type="entry name" value="NFACT_N"/>
    <property type="match status" value="1"/>
</dbReference>
<sequence>MKDRFSTIDLLAVIHDLKDLVNLRVLNIYDINSKAYLIKFQRPSKKTSIIFESGMKIHVTNIDWQKAKIPSSFSMKLRKHIKQKRLAHVQQLGIDRIVDMQFGTEEFANHIIVELYDRGNVILTDHEYKILNLLRPRTDAKIFWTEKYPVKAALQSFNVPDSLAIKALLEKAKDGELLRRVLSSTTCYGPALLEHCLIEAGFENNAKVKVARNDIERLSAVCNHAQDIFNSIREKKTKGYLTVTEQVRSDGSVLKTYEGFYPYHFSQYVSTSIQTYDSFSESLDEFYSCLESQKIDRKALAAEREALKRLENVQKDHEERIRFLTLSRSEKEEMAHLLELNSETVDRALLVIRSAIANQMTWEMIEEMRLKAIEGNDPIAKIITALDLSSNSMTVSLSDPYANEGTSKNVPIDISLSAYQNARKLYDEKKIAVDKEKRTVESSSKALKSAAQKTKKLLETVRLESDIWKSYVPMWFEKFYWFISSEGYLVIGGRDAQQNELLVKRYLRPRDIYVHADVRGATSVVIRNKSGKEEIPSNTLNEAGIMAVCYSSAWEAKIPAIAWWVYHHQVSRTAPSGEYLPSGSFMIRGKKHYLLKQPMRMGLGLLFKLDDSSLERHQECCKNSNSNKGEANCDISTTAICREENGISTGEELELNTENAMLDNADINNSDDDVTYSSNSVDAALDEYPDVKIDVGNTLQSGKELDEEFTILQIGPEDESKKKKPNSSDQQPNVTVVPKTTNEEKKKNHPLTKREKHKANKINKKYRDQDDEEREIRLLLLGSKPKDTESSKTDLRKDKLESANKKRENSSQEKESCGTLLESTKVQSSNTQKTFGTESTEFDEEKDLMFAEEEETKMINSLTWFPDSEDTLLYAIATVAPYNVLQRFKYKVKLIPGTGKRGKAAKTAIALFQRSKDTLPQELTLMRALAATDQIFKNIPGKVSVQAKDLIKKQ</sequence>
<organism evidence="11 12">
    <name type="scientific">Syphacia muris</name>
    <dbReference type="NCBI Taxonomy" id="451379"/>
    <lineage>
        <taxon>Eukaryota</taxon>
        <taxon>Metazoa</taxon>
        <taxon>Ecdysozoa</taxon>
        <taxon>Nematoda</taxon>
        <taxon>Chromadorea</taxon>
        <taxon>Rhabditida</taxon>
        <taxon>Spirurina</taxon>
        <taxon>Oxyuridomorpha</taxon>
        <taxon>Oxyuroidea</taxon>
        <taxon>Oxyuridae</taxon>
        <taxon>Syphacia</taxon>
    </lineage>
</organism>
<feature type="compositionally biased region" description="Polar residues" evidence="8">
    <location>
        <begin position="727"/>
        <end position="740"/>
    </location>
</feature>
<dbReference type="Pfam" id="PF05670">
    <property type="entry name" value="NFACT-R_1"/>
    <property type="match status" value="1"/>
</dbReference>
<dbReference type="WBParaSite" id="SMUV_0000928401-mRNA-1">
    <property type="protein sequence ID" value="SMUV_0000928401-mRNA-1"/>
    <property type="gene ID" value="SMUV_0000928401"/>
</dbReference>
<dbReference type="InterPro" id="IPR021846">
    <property type="entry name" value="NFACT-C"/>
</dbReference>
<dbReference type="NCBIfam" id="NF041120">
    <property type="entry name" value="RqcH_arch"/>
    <property type="match status" value="1"/>
</dbReference>
<evidence type="ECO:0000256" key="2">
    <source>
        <dbReference type="ARBA" id="ARBA00004496"/>
    </source>
</evidence>
<dbReference type="Proteomes" id="UP000046393">
    <property type="component" value="Unplaced"/>
</dbReference>
<evidence type="ECO:0000256" key="4">
    <source>
        <dbReference type="ARBA" id="ARBA00022490"/>
    </source>
</evidence>
<accession>A0A0N5AWI4</accession>
<proteinExistence type="inferred from homology"/>
<dbReference type="Gene3D" id="2.30.310.10">
    <property type="entry name" value="ibrinogen binding protein from staphylococcus aureus domain"/>
    <property type="match status" value="1"/>
</dbReference>